<feature type="compositionally biased region" description="Basic residues" evidence="1">
    <location>
        <begin position="46"/>
        <end position="58"/>
    </location>
</feature>
<organism evidence="2 3">
    <name type="scientific">Brassica cretica</name>
    <name type="common">Mustard</name>
    <dbReference type="NCBI Taxonomy" id="69181"/>
    <lineage>
        <taxon>Eukaryota</taxon>
        <taxon>Viridiplantae</taxon>
        <taxon>Streptophyta</taxon>
        <taxon>Embryophyta</taxon>
        <taxon>Tracheophyta</taxon>
        <taxon>Spermatophyta</taxon>
        <taxon>Magnoliopsida</taxon>
        <taxon>eudicotyledons</taxon>
        <taxon>Gunneridae</taxon>
        <taxon>Pentapetalae</taxon>
        <taxon>rosids</taxon>
        <taxon>malvids</taxon>
        <taxon>Brassicales</taxon>
        <taxon>Brassicaceae</taxon>
        <taxon>Brassiceae</taxon>
        <taxon>Brassica</taxon>
    </lineage>
</organism>
<evidence type="ECO:0000256" key="1">
    <source>
        <dbReference type="SAM" id="MobiDB-lite"/>
    </source>
</evidence>
<accession>A0A8S9PLS0</accession>
<comment type="caution">
    <text evidence="2">The sequence shown here is derived from an EMBL/GenBank/DDBJ whole genome shotgun (WGS) entry which is preliminary data.</text>
</comment>
<feature type="region of interest" description="Disordered" evidence="1">
    <location>
        <begin position="1"/>
        <end position="73"/>
    </location>
</feature>
<dbReference type="Proteomes" id="UP000712600">
    <property type="component" value="Unassembled WGS sequence"/>
</dbReference>
<feature type="region of interest" description="Disordered" evidence="1">
    <location>
        <begin position="135"/>
        <end position="160"/>
    </location>
</feature>
<sequence length="160" mass="18404">MDHVQATSDPGQPSMKKWYDHRKTKRKQRAAREFDSGQLPSGRMRNPNRPKGPRHRGPAKSLKDQRFPGNSAPKVHELFDDLKISGSSSPGPIRDFGKFISRYSGSQSQGQCDILAQTTLKNQRQELLKEPRVIWSRRSEPITRPRDLKDSKFKRPREEG</sequence>
<proteinExistence type="predicted"/>
<evidence type="ECO:0000313" key="2">
    <source>
        <dbReference type="EMBL" id="KAF3522238.1"/>
    </source>
</evidence>
<protein>
    <submittedName>
        <fullName evidence="2">Uncharacterized protein</fullName>
    </submittedName>
</protein>
<dbReference type="AlphaFoldDB" id="A0A8S9PLS0"/>
<name>A0A8S9PLS0_BRACR</name>
<reference evidence="2" key="1">
    <citation type="submission" date="2019-12" db="EMBL/GenBank/DDBJ databases">
        <title>Genome sequencing and annotation of Brassica cretica.</title>
        <authorList>
            <person name="Studholme D.J."/>
            <person name="Sarris P."/>
        </authorList>
    </citation>
    <scope>NUCLEOTIDE SEQUENCE</scope>
    <source>
        <strain evidence="2">PFS-109/04</strain>
        <tissue evidence="2">Leaf</tissue>
    </source>
</reference>
<feature type="compositionally biased region" description="Basic residues" evidence="1">
    <location>
        <begin position="19"/>
        <end position="29"/>
    </location>
</feature>
<feature type="compositionally biased region" description="Polar residues" evidence="1">
    <location>
        <begin position="1"/>
        <end position="11"/>
    </location>
</feature>
<gene>
    <name evidence="2" type="ORF">F2Q69_00048441</name>
</gene>
<dbReference type="EMBL" id="QGKX02001347">
    <property type="protein sequence ID" value="KAF3522238.1"/>
    <property type="molecule type" value="Genomic_DNA"/>
</dbReference>
<evidence type="ECO:0000313" key="3">
    <source>
        <dbReference type="Proteomes" id="UP000712600"/>
    </source>
</evidence>